<dbReference type="PROSITE" id="PS51779">
    <property type="entry name" value="POTRA"/>
    <property type="match status" value="1"/>
</dbReference>
<reference evidence="11 12" key="1">
    <citation type="submission" date="2011-02" db="EMBL/GenBank/DDBJ databases">
        <authorList>
            <person name="Nelson K.E."/>
            <person name="Sutton G."/>
            <person name="Torralba M."/>
            <person name="Durkin S."/>
            <person name="Harkins D."/>
            <person name="Montgomery R."/>
            <person name="Ziemer C."/>
            <person name="Klaassens E."/>
            <person name="Ocuiv P."/>
            <person name="Morrison M."/>
        </authorList>
    </citation>
    <scope>NUCLEOTIDE SEQUENCE [LARGE SCALE GENOMIC DNA]</scope>
    <source>
        <strain evidence="11 12">8</strain>
    </source>
</reference>
<keyword evidence="12" id="KW-1185">Reference proteome</keyword>
<name>E9SB85_RUMAL</name>
<dbReference type="STRING" id="246199.CUS_6557"/>
<dbReference type="Pfam" id="PF08478">
    <property type="entry name" value="POTRA_1"/>
    <property type="match status" value="1"/>
</dbReference>
<feature type="region of interest" description="Disordered" evidence="8">
    <location>
        <begin position="280"/>
        <end position="346"/>
    </location>
</feature>
<proteinExistence type="predicted"/>
<comment type="subcellular location">
    <subcellularLocation>
        <location evidence="1">Membrane</location>
    </subcellularLocation>
</comment>
<keyword evidence="4 9" id="KW-0812">Transmembrane</keyword>
<evidence type="ECO:0000256" key="2">
    <source>
        <dbReference type="ARBA" id="ARBA00022475"/>
    </source>
</evidence>
<comment type="caution">
    <text evidence="11">The sequence shown here is derived from an EMBL/GenBank/DDBJ whole genome shotgun (WGS) entry which is preliminary data.</text>
</comment>
<keyword evidence="5 9" id="KW-1133">Transmembrane helix</keyword>
<evidence type="ECO:0000256" key="6">
    <source>
        <dbReference type="ARBA" id="ARBA00023136"/>
    </source>
</evidence>
<evidence type="ECO:0000256" key="3">
    <source>
        <dbReference type="ARBA" id="ARBA00022618"/>
    </source>
</evidence>
<feature type="domain" description="POTRA" evidence="10">
    <location>
        <begin position="45"/>
        <end position="114"/>
    </location>
</feature>
<gene>
    <name evidence="11" type="ORF">CUS_6557</name>
</gene>
<keyword evidence="2" id="KW-1003">Cell membrane</keyword>
<keyword evidence="3" id="KW-0132">Cell division</keyword>
<dbReference type="PANTHER" id="PTHR37820:SF1">
    <property type="entry name" value="CELL DIVISION PROTEIN FTSQ"/>
    <property type="match status" value="1"/>
</dbReference>
<evidence type="ECO:0000256" key="7">
    <source>
        <dbReference type="ARBA" id="ARBA00023306"/>
    </source>
</evidence>
<feature type="transmembrane region" description="Helical" evidence="9">
    <location>
        <begin position="23"/>
        <end position="45"/>
    </location>
</feature>
<dbReference type="EMBL" id="ADKM02000066">
    <property type="protein sequence ID" value="EGC03457.1"/>
    <property type="molecule type" value="Genomic_DNA"/>
</dbReference>
<dbReference type="RefSeq" id="WP_002848833.1">
    <property type="nucleotide sequence ID" value="NZ_ADKM02000066.1"/>
</dbReference>
<evidence type="ECO:0000259" key="10">
    <source>
        <dbReference type="PROSITE" id="PS51779"/>
    </source>
</evidence>
<dbReference type="InterPro" id="IPR005548">
    <property type="entry name" value="Cell_div_FtsQ/DivIB_C"/>
</dbReference>
<dbReference type="GO" id="GO:0005886">
    <property type="term" value="C:plasma membrane"/>
    <property type="evidence" value="ECO:0007669"/>
    <property type="project" value="TreeGrafter"/>
</dbReference>
<feature type="compositionally biased region" description="Basic and acidic residues" evidence="8">
    <location>
        <begin position="283"/>
        <end position="300"/>
    </location>
</feature>
<keyword evidence="6 9" id="KW-0472">Membrane</keyword>
<dbReference type="Gene3D" id="3.10.20.310">
    <property type="entry name" value="membrane protein fhac"/>
    <property type="match status" value="1"/>
</dbReference>
<evidence type="ECO:0000256" key="9">
    <source>
        <dbReference type="SAM" id="Phobius"/>
    </source>
</evidence>
<evidence type="ECO:0000256" key="8">
    <source>
        <dbReference type="SAM" id="MobiDB-lite"/>
    </source>
</evidence>
<evidence type="ECO:0000256" key="5">
    <source>
        <dbReference type="ARBA" id="ARBA00022989"/>
    </source>
</evidence>
<dbReference type="InterPro" id="IPR050487">
    <property type="entry name" value="FtsQ_DivIB"/>
</dbReference>
<accession>E9SB85</accession>
<protein>
    <submittedName>
        <fullName evidence="11">POTRA domain protein, FtsQ-type</fullName>
    </submittedName>
</protein>
<dbReference type="Pfam" id="PF03799">
    <property type="entry name" value="FtsQ_DivIB_C"/>
    <property type="match status" value="1"/>
</dbReference>
<evidence type="ECO:0000313" key="12">
    <source>
        <dbReference type="Proteomes" id="UP000004259"/>
    </source>
</evidence>
<dbReference type="AlphaFoldDB" id="E9SB85"/>
<evidence type="ECO:0000313" key="11">
    <source>
        <dbReference type="EMBL" id="EGC03457.1"/>
    </source>
</evidence>
<dbReference type="OrthoDB" id="1863519at2"/>
<dbReference type="eggNOG" id="COG1589">
    <property type="taxonomic scope" value="Bacteria"/>
</dbReference>
<keyword evidence="7" id="KW-0131">Cell cycle</keyword>
<dbReference type="Proteomes" id="UP000004259">
    <property type="component" value="Unassembled WGS sequence"/>
</dbReference>
<dbReference type="PANTHER" id="PTHR37820">
    <property type="entry name" value="CELL DIVISION PROTEIN DIVIB"/>
    <property type="match status" value="1"/>
</dbReference>
<feature type="compositionally biased region" description="Polar residues" evidence="8">
    <location>
        <begin position="310"/>
        <end position="331"/>
    </location>
</feature>
<evidence type="ECO:0000256" key="4">
    <source>
        <dbReference type="ARBA" id="ARBA00022692"/>
    </source>
</evidence>
<dbReference type="InterPro" id="IPR034746">
    <property type="entry name" value="POTRA"/>
</dbReference>
<organism evidence="11 12">
    <name type="scientific">Ruminococcus albus 8</name>
    <dbReference type="NCBI Taxonomy" id="246199"/>
    <lineage>
        <taxon>Bacteria</taxon>
        <taxon>Bacillati</taxon>
        <taxon>Bacillota</taxon>
        <taxon>Clostridia</taxon>
        <taxon>Eubacteriales</taxon>
        <taxon>Oscillospiraceae</taxon>
        <taxon>Ruminococcus</taxon>
    </lineage>
</organism>
<evidence type="ECO:0000256" key="1">
    <source>
        <dbReference type="ARBA" id="ARBA00004370"/>
    </source>
</evidence>
<dbReference type="InterPro" id="IPR013685">
    <property type="entry name" value="POTRA_FtsQ_type"/>
</dbReference>
<sequence>MSSDFENNPFSTGRVRRKLNIRALYAGAAVIAAVVILVLCMTVFFNISEVEVRGVTLYTDDQIINAGGIYEDMNLVRTDVLRAEKRLTDNLVYIDEVKVSKEYPSTVVIDCIEAEKAADIQFEGGYYVLSTSGRILEADNSAPTGGIPVITGFKFYTAQDLIDNGEELTDEEIFAYRAPGAKLQSEDGYSDKIIMDLLTELRKQKYENVKTIDITSRADIIMNIDDRLDVKLGSSADIGYKLSYFTEVMNRLADGYEGTLIYNGSENGVSAIPKDQYLGKVNLGKDPEKTDESAAEKPENNAEPADAQMDTDSSQTDNTADGGWSDNTYDNGQGYDNGGWSDNTYDNGQGYDNGGWSDNTYDNGQGYDNGGWSDNTYDYGQGYDNGGWSDNTYDYGQGYDNGNYGW</sequence>
<dbReference type="GO" id="GO:0051301">
    <property type="term" value="P:cell division"/>
    <property type="evidence" value="ECO:0007669"/>
    <property type="project" value="UniProtKB-KW"/>
</dbReference>